<dbReference type="RefSeq" id="WP_146353660.1">
    <property type="nucleotide sequence ID" value="NZ_VOBR01000012.1"/>
</dbReference>
<dbReference type="Proteomes" id="UP000316639">
    <property type="component" value="Unassembled WGS sequence"/>
</dbReference>
<keyword evidence="1" id="KW-0732">Signal</keyword>
<evidence type="ECO:0000256" key="1">
    <source>
        <dbReference type="SAM" id="SignalP"/>
    </source>
</evidence>
<comment type="caution">
    <text evidence="2">The sequence shown here is derived from an EMBL/GenBank/DDBJ whole genome shotgun (WGS) entry which is preliminary data.</text>
</comment>
<protein>
    <submittedName>
        <fullName evidence="2">SRPBCC domain-containing protein</fullName>
    </submittedName>
</protein>
<dbReference type="AlphaFoldDB" id="A0A563ESH8"/>
<dbReference type="InterPro" id="IPR023393">
    <property type="entry name" value="START-like_dom_sf"/>
</dbReference>
<dbReference type="InterPro" id="IPR019587">
    <property type="entry name" value="Polyketide_cyclase/dehydratase"/>
</dbReference>
<dbReference type="OrthoDB" id="191189at2"/>
<dbReference type="SUPFAM" id="SSF55961">
    <property type="entry name" value="Bet v1-like"/>
    <property type="match status" value="1"/>
</dbReference>
<dbReference type="EMBL" id="VOBR01000012">
    <property type="protein sequence ID" value="TWP50498.1"/>
    <property type="molecule type" value="Genomic_DNA"/>
</dbReference>
<gene>
    <name evidence="2" type="ORF">FKR81_20200</name>
</gene>
<feature type="signal peptide" evidence="1">
    <location>
        <begin position="1"/>
        <end position="23"/>
    </location>
</feature>
<organism evidence="2 3">
    <name type="scientific">Lentzea tibetensis</name>
    <dbReference type="NCBI Taxonomy" id="2591470"/>
    <lineage>
        <taxon>Bacteria</taxon>
        <taxon>Bacillati</taxon>
        <taxon>Actinomycetota</taxon>
        <taxon>Actinomycetes</taxon>
        <taxon>Pseudonocardiales</taxon>
        <taxon>Pseudonocardiaceae</taxon>
        <taxon>Lentzea</taxon>
    </lineage>
</organism>
<name>A0A563ESH8_9PSEU</name>
<sequence>MRFAVIAGTTAAALLAGMAPASADPNLEPREPSSRSLVYRVETSIAAEPARIWQLLVDLPGYESWNPWVVQAQGRAEPGAEVRVKVVLGKHTMAAQHVVLKVDAEKRFCWKDAGWNAWFVYGQRCRTLTAQGDGTVLVKNELLLDGLLSGAAGLAMGQAMRNGMAAENAALKQHAEVVR</sequence>
<dbReference type="Gene3D" id="3.30.530.20">
    <property type="match status" value="1"/>
</dbReference>
<evidence type="ECO:0000313" key="2">
    <source>
        <dbReference type="EMBL" id="TWP50498.1"/>
    </source>
</evidence>
<accession>A0A563ESH8</accession>
<reference evidence="2 3" key="1">
    <citation type="submission" date="2019-07" db="EMBL/GenBank/DDBJ databases">
        <title>Lentzea xizangensis sp. nov., isolated from Qinghai-Tibetan Plateau Soils.</title>
        <authorList>
            <person name="Huang J."/>
        </authorList>
    </citation>
    <scope>NUCLEOTIDE SEQUENCE [LARGE SCALE GENOMIC DNA]</scope>
    <source>
        <strain evidence="2 3">FXJ1.1311</strain>
    </source>
</reference>
<dbReference type="Pfam" id="PF10604">
    <property type="entry name" value="Polyketide_cyc2"/>
    <property type="match status" value="1"/>
</dbReference>
<feature type="chain" id="PRO_5021854463" evidence="1">
    <location>
        <begin position="24"/>
        <end position="179"/>
    </location>
</feature>
<proteinExistence type="predicted"/>
<keyword evidence="3" id="KW-1185">Reference proteome</keyword>
<evidence type="ECO:0000313" key="3">
    <source>
        <dbReference type="Proteomes" id="UP000316639"/>
    </source>
</evidence>
<dbReference type="CDD" id="cd07822">
    <property type="entry name" value="SRPBCC_4"/>
    <property type="match status" value="1"/>
</dbReference>